<feature type="binding site" evidence="4">
    <location>
        <position position="118"/>
    </location>
    <ligand>
        <name>S-methyl-5'-thioadenosine</name>
        <dbReference type="ChEBI" id="CHEBI:17509"/>
    </ligand>
</feature>
<dbReference type="Proteomes" id="UP000033999">
    <property type="component" value="Unassembled WGS sequence"/>
</dbReference>
<dbReference type="PATRIC" id="fig|1619041.3.peg.628"/>
<accession>A0A0G1MF52</accession>
<dbReference type="Gene3D" id="2.30.140.10">
    <property type="entry name" value="Spermidine synthase, tetramerisation domain"/>
    <property type="match status" value="1"/>
</dbReference>
<dbReference type="CDD" id="cd02440">
    <property type="entry name" value="AdoMet_MTases"/>
    <property type="match status" value="1"/>
</dbReference>
<dbReference type="PROSITE" id="PS51006">
    <property type="entry name" value="PABS_2"/>
    <property type="match status" value="1"/>
</dbReference>
<reference evidence="7 8" key="1">
    <citation type="journal article" date="2015" name="Nature">
        <title>rRNA introns, odd ribosomes, and small enigmatic genomes across a large radiation of phyla.</title>
        <authorList>
            <person name="Brown C.T."/>
            <person name="Hug L.A."/>
            <person name="Thomas B.C."/>
            <person name="Sharon I."/>
            <person name="Castelle C.J."/>
            <person name="Singh A."/>
            <person name="Wilkins M.J."/>
            <person name="Williams K.H."/>
            <person name="Banfield J.F."/>
        </authorList>
    </citation>
    <scope>NUCLEOTIDE SEQUENCE [LARGE SCALE GENOMIC DNA]</scope>
</reference>
<comment type="function">
    <text evidence="4">Catalyzes the irreversible transfer of a propylamine group from the amino donor S-adenosylmethioninamine (decarboxy-AdoMet) to putrescine (1,4-diaminobutane) to yield spermidine.</text>
</comment>
<dbReference type="PANTHER" id="PTHR11558">
    <property type="entry name" value="SPERMIDINE/SPERMINE SYNTHASE"/>
    <property type="match status" value="1"/>
</dbReference>
<dbReference type="InterPro" id="IPR030374">
    <property type="entry name" value="PABS"/>
</dbReference>
<dbReference type="InterPro" id="IPR029063">
    <property type="entry name" value="SAM-dependent_MTases_sf"/>
</dbReference>
<keyword evidence="2 4" id="KW-0808">Transferase</keyword>
<comment type="catalytic activity">
    <reaction evidence="4">
        <text>S-adenosyl 3-(methylsulfanyl)propylamine + putrescine = S-methyl-5'-thioadenosine + spermidine + H(+)</text>
        <dbReference type="Rhea" id="RHEA:12721"/>
        <dbReference type="ChEBI" id="CHEBI:15378"/>
        <dbReference type="ChEBI" id="CHEBI:17509"/>
        <dbReference type="ChEBI" id="CHEBI:57443"/>
        <dbReference type="ChEBI" id="CHEBI:57834"/>
        <dbReference type="ChEBI" id="CHEBI:326268"/>
        <dbReference type="EC" id="2.5.1.16"/>
    </reaction>
</comment>
<dbReference type="AlphaFoldDB" id="A0A0G1MF52"/>
<feature type="binding site" evidence="4">
    <location>
        <begin position="150"/>
        <end position="151"/>
    </location>
    <ligand>
        <name>S-methyl-5'-thioadenosine</name>
        <dbReference type="ChEBI" id="CHEBI:17509"/>
    </ligand>
</feature>
<evidence type="ECO:0000256" key="5">
    <source>
        <dbReference type="PROSITE-ProRule" id="PRU00354"/>
    </source>
</evidence>
<evidence type="ECO:0000256" key="4">
    <source>
        <dbReference type="HAMAP-Rule" id="MF_00198"/>
    </source>
</evidence>
<feature type="active site" description="Proton acceptor" evidence="4 5">
    <location>
        <position position="168"/>
    </location>
</feature>
<dbReference type="NCBIfam" id="NF002010">
    <property type="entry name" value="PRK00811.1"/>
    <property type="match status" value="1"/>
</dbReference>
<feature type="binding site" evidence="4">
    <location>
        <position position="175"/>
    </location>
    <ligand>
        <name>S-methyl-5'-thioadenosine</name>
        <dbReference type="ChEBI" id="CHEBI:17509"/>
    </ligand>
</feature>
<evidence type="ECO:0000313" key="7">
    <source>
        <dbReference type="EMBL" id="KKU06874.1"/>
    </source>
</evidence>
<dbReference type="GO" id="GO:0004766">
    <property type="term" value="F:spermidine synthase activity"/>
    <property type="evidence" value="ECO:0007669"/>
    <property type="project" value="UniProtKB-UniRule"/>
</dbReference>
<feature type="binding site" evidence="4">
    <location>
        <position position="98"/>
    </location>
    <ligand>
        <name>spermidine</name>
        <dbReference type="ChEBI" id="CHEBI:57834"/>
    </ligand>
</feature>
<keyword evidence="4" id="KW-0745">Spermidine biosynthesis</keyword>
<comment type="caution">
    <text evidence="4">Lacks conserved residue(s) required for the propagation of feature annotation.</text>
</comment>
<evidence type="ECO:0000313" key="8">
    <source>
        <dbReference type="Proteomes" id="UP000033999"/>
    </source>
</evidence>
<comment type="caution">
    <text evidence="7">The sequence shown here is derived from an EMBL/GenBank/DDBJ whole genome shotgun (WGS) entry which is preliminary data.</text>
</comment>
<feature type="domain" description="PABS" evidence="6">
    <location>
        <begin position="17"/>
        <end position="247"/>
    </location>
</feature>
<dbReference type="GO" id="GO:0008295">
    <property type="term" value="P:spermidine biosynthetic process"/>
    <property type="evidence" value="ECO:0007669"/>
    <property type="project" value="UniProtKB-UniRule"/>
</dbReference>
<evidence type="ECO:0000256" key="1">
    <source>
        <dbReference type="ARBA" id="ARBA00007867"/>
    </source>
</evidence>
<dbReference type="InterPro" id="IPR037163">
    <property type="entry name" value="Spermidine_synt_N_sf"/>
</dbReference>
<dbReference type="UniPathway" id="UPA00248">
    <property type="reaction ID" value="UER00314"/>
</dbReference>
<comment type="similarity">
    <text evidence="1 4">Belongs to the spermidine/spermine synthase family.</text>
</comment>
<sequence>MPKEYTYEYHVTGPVMEGPKVQIDYVYGFSYNKLLYSGRTEYQTIELYDTPLFGKLLKLDGNFQTSEKDEFFYHEMQVHTALCAHPKPEKILIIGGGDGGILRNVLKHKTVKKAVMVEIDKGVVEFSMKYLKSVCGNAFTDKRTQLVIGDGKRFVEETSEKFDVIISDLTDPIGPSKALYTKEFYQSLNKILNKNGIVQLHIELCVTRPQISRDIYKRLKSVFRHAAPSSSYVPLYGGLMAFATNSQTIGASKVTAAVIEQRLKARGVKDLKLYNGKFHEGVYSLPNFLRTLYFK</sequence>
<dbReference type="PANTHER" id="PTHR11558:SF11">
    <property type="entry name" value="SPERMIDINE SYNTHASE"/>
    <property type="match status" value="1"/>
</dbReference>
<dbReference type="NCBIfam" id="TIGR00417">
    <property type="entry name" value="speE"/>
    <property type="match status" value="1"/>
</dbReference>
<organism evidence="7 8">
    <name type="scientific">Candidatus Magasanikbacteria bacterium GW2011_GWA2_45_39</name>
    <dbReference type="NCBI Taxonomy" id="1619041"/>
    <lineage>
        <taxon>Bacteria</taxon>
        <taxon>Candidatus Magasanikiibacteriota</taxon>
    </lineage>
</organism>
<feature type="binding site" evidence="4">
    <location>
        <position position="74"/>
    </location>
    <ligand>
        <name>spermidine</name>
        <dbReference type="ChEBI" id="CHEBI:57834"/>
    </ligand>
</feature>
<feature type="binding site" evidence="4">
    <location>
        <position position="43"/>
    </location>
    <ligand>
        <name>S-methyl-5'-thioadenosine</name>
        <dbReference type="ChEBI" id="CHEBI:17509"/>
    </ligand>
</feature>
<evidence type="ECO:0000259" key="6">
    <source>
        <dbReference type="PROSITE" id="PS51006"/>
    </source>
</evidence>
<dbReference type="SUPFAM" id="SSF53335">
    <property type="entry name" value="S-adenosyl-L-methionine-dependent methyltransferases"/>
    <property type="match status" value="1"/>
</dbReference>
<evidence type="ECO:0000256" key="2">
    <source>
        <dbReference type="ARBA" id="ARBA00022679"/>
    </source>
</evidence>
<dbReference type="Pfam" id="PF17284">
    <property type="entry name" value="Spermine_synt_N"/>
    <property type="match status" value="1"/>
</dbReference>
<name>A0A0G1MF52_9BACT</name>
<gene>
    <name evidence="4" type="primary">speE</name>
    <name evidence="7" type="ORF">UX10_C0020G0007</name>
</gene>
<comment type="pathway">
    <text evidence="4">Amine and polyamine biosynthesis; spermidine biosynthesis; spermidine from putrescine: step 1/1.</text>
</comment>
<comment type="subunit">
    <text evidence="4">Homodimer or homotetramer.</text>
</comment>
<protein>
    <recommendedName>
        <fullName evidence="4">Polyamine aminopropyltransferase</fullName>
    </recommendedName>
    <alternativeName>
        <fullName evidence="4">Putrescine aminopropyltransferase</fullName>
        <shortName evidence="4">PAPT</shortName>
    </alternativeName>
    <alternativeName>
        <fullName evidence="4">Spermidine synthase</fullName>
        <shortName evidence="4">SPDS</shortName>
        <shortName evidence="4">SPDSY</shortName>
        <ecNumber evidence="4">2.5.1.16</ecNumber>
    </alternativeName>
</protein>
<dbReference type="Pfam" id="PF01564">
    <property type="entry name" value="Spermine_synth"/>
    <property type="match status" value="1"/>
</dbReference>
<dbReference type="InterPro" id="IPR035246">
    <property type="entry name" value="Spermidine_synt_N"/>
</dbReference>
<dbReference type="EMBL" id="LCKX01000020">
    <property type="protein sequence ID" value="KKU06874.1"/>
    <property type="molecule type" value="Genomic_DNA"/>
</dbReference>
<dbReference type="Gene3D" id="3.40.50.150">
    <property type="entry name" value="Vaccinia Virus protein VP39"/>
    <property type="match status" value="1"/>
</dbReference>
<evidence type="ECO:0000256" key="3">
    <source>
        <dbReference type="ARBA" id="ARBA00023115"/>
    </source>
</evidence>
<dbReference type="EC" id="2.5.1.16" evidence="4"/>
<dbReference type="InterPro" id="IPR001045">
    <property type="entry name" value="Spermi_synthase"/>
</dbReference>
<proteinExistence type="inferred from homology"/>
<dbReference type="HAMAP" id="MF_00198">
    <property type="entry name" value="Spermidine_synth"/>
    <property type="match status" value="1"/>
</dbReference>
<keyword evidence="3 4" id="KW-0620">Polyamine biosynthesis</keyword>